<dbReference type="InterPro" id="IPR011330">
    <property type="entry name" value="Glyco_hydro/deAcase_b/a-brl"/>
</dbReference>
<dbReference type="EMBL" id="GG693878">
    <property type="protein sequence ID" value="EES52319.1"/>
    <property type="molecule type" value="Genomic_DNA"/>
</dbReference>
<reference evidence="4 5" key="1">
    <citation type="journal article" date="2009" name="Appl. Environ. Microbiol.">
        <title>Community genomic and proteomic analyses of chemoautotrophic iron-oxidizing "Leptospirillum rubarum" (Group II) and "Leptospirillum ferrodiazotrophum" (Group III) bacteria in acid mine drainage biofilms.</title>
        <authorList>
            <person name="Goltsman D.S."/>
            <person name="Denef V.J."/>
            <person name="Singer S.W."/>
            <person name="VerBerkmoes N.C."/>
            <person name="Lefsrud M."/>
            <person name="Mueller R.S."/>
            <person name="Dick G.J."/>
            <person name="Sun C.L."/>
            <person name="Wheeler K.E."/>
            <person name="Zemla A."/>
            <person name="Baker B.J."/>
            <person name="Hauser L."/>
            <person name="Land M."/>
            <person name="Shah M.B."/>
            <person name="Thelen M.P."/>
            <person name="Hettich R.L."/>
            <person name="Banfield J.F."/>
        </authorList>
    </citation>
    <scope>NUCLEOTIDE SEQUENCE [LARGE SCALE GENOMIC DNA]</scope>
</reference>
<name>C6HYN4_9BACT</name>
<dbReference type="Gene3D" id="3.20.20.370">
    <property type="entry name" value="Glycoside hydrolase/deacetylase"/>
    <property type="match status" value="1"/>
</dbReference>
<dbReference type="GO" id="GO:0016810">
    <property type="term" value="F:hydrolase activity, acting on carbon-nitrogen (but not peptide) bonds"/>
    <property type="evidence" value="ECO:0007669"/>
    <property type="project" value="InterPro"/>
</dbReference>
<gene>
    <name evidence="4" type="ORF">UBAL3_94240111</name>
</gene>
<dbReference type="InterPro" id="IPR002509">
    <property type="entry name" value="NODB_dom"/>
</dbReference>
<dbReference type="GO" id="GO:0005576">
    <property type="term" value="C:extracellular region"/>
    <property type="evidence" value="ECO:0007669"/>
    <property type="project" value="UniProtKB-SubCell"/>
</dbReference>
<keyword evidence="5" id="KW-1185">Reference proteome</keyword>
<dbReference type="InterPro" id="IPR051398">
    <property type="entry name" value="Polysacch_Deacetylase"/>
</dbReference>
<accession>C6HYN4</accession>
<dbReference type="Proteomes" id="UP000009374">
    <property type="component" value="Unassembled WGS sequence"/>
</dbReference>
<evidence type="ECO:0000256" key="2">
    <source>
        <dbReference type="ARBA" id="ARBA00022729"/>
    </source>
</evidence>
<dbReference type="AlphaFoldDB" id="C6HYN4"/>
<evidence type="ECO:0000259" key="3">
    <source>
        <dbReference type="PROSITE" id="PS51677"/>
    </source>
</evidence>
<sequence>MIALREGGNLPPLLYYHRVAPEADPDTGPVPEVFDRQMGLLKFLGFRGVSLREALTASPSDSAGMIGITFDDGYEDNYEWAAPILEKYGFRGTIFCVTGVLGQKTAWAEDPRWVGHPLMTPGQARELSRRGFEIAAHSRTHPDLTTLSGKELEDEVSGSRRELEDLLGEPVVTFCYPYGFYNEETKEEARKAGYLAARSTRRMTPGKGELQFDLPARSISGEMSLARFALTVAGYRLMEELRNPVAPVWASGEGR</sequence>
<dbReference type="SUPFAM" id="SSF88713">
    <property type="entry name" value="Glycoside hydrolase/deacetylase"/>
    <property type="match status" value="1"/>
</dbReference>
<evidence type="ECO:0000313" key="4">
    <source>
        <dbReference type="EMBL" id="EES52319.1"/>
    </source>
</evidence>
<proteinExistence type="predicted"/>
<dbReference type="CDD" id="cd10918">
    <property type="entry name" value="CE4_NodB_like_5s_6s"/>
    <property type="match status" value="1"/>
</dbReference>
<dbReference type="Pfam" id="PF01522">
    <property type="entry name" value="Polysacc_deac_1"/>
    <property type="match status" value="1"/>
</dbReference>
<evidence type="ECO:0000256" key="1">
    <source>
        <dbReference type="ARBA" id="ARBA00004613"/>
    </source>
</evidence>
<dbReference type="GO" id="GO:0005975">
    <property type="term" value="P:carbohydrate metabolic process"/>
    <property type="evidence" value="ECO:0007669"/>
    <property type="project" value="InterPro"/>
</dbReference>
<protein>
    <submittedName>
        <fullName evidence="4">Polysaccharide deacetylase</fullName>
    </submittedName>
</protein>
<comment type="subcellular location">
    <subcellularLocation>
        <location evidence="1">Secreted</location>
    </subcellularLocation>
</comment>
<dbReference type="PANTHER" id="PTHR34216:SF3">
    <property type="entry name" value="POLY-BETA-1,6-N-ACETYL-D-GLUCOSAMINE N-DEACETYLASE"/>
    <property type="match status" value="1"/>
</dbReference>
<organism evidence="4 5">
    <name type="scientific">Leptospirillum ferrodiazotrophum</name>
    <dbReference type="NCBI Taxonomy" id="412449"/>
    <lineage>
        <taxon>Bacteria</taxon>
        <taxon>Pseudomonadati</taxon>
        <taxon>Nitrospirota</taxon>
        <taxon>Nitrospiria</taxon>
        <taxon>Nitrospirales</taxon>
        <taxon>Nitrospiraceae</taxon>
        <taxon>Leptospirillum</taxon>
    </lineage>
</organism>
<dbReference type="PROSITE" id="PS51677">
    <property type="entry name" value="NODB"/>
    <property type="match status" value="1"/>
</dbReference>
<evidence type="ECO:0000313" key="5">
    <source>
        <dbReference type="Proteomes" id="UP000009374"/>
    </source>
</evidence>
<feature type="domain" description="NodB homology" evidence="3">
    <location>
        <begin position="64"/>
        <end position="255"/>
    </location>
</feature>
<dbReference type="PANTHER" id="PTHR34216">
    <property type="match status" value="1"/>
</dbReference>
<keyword evidence="2" id="KW-0732">Signal</keyword>